<comment type="caution">
    <text evidence="1">The sequence shown here is derived from an EMBL/GenBank/DDBJ whole genome shotgun (WGS) entry which is preliminary data.</text>
</comment>
<proteinExistence type="predicted"/>
<dbReference type="Pfam" id="PF14149">
    <property type="entry name" value="YhfH"/>
    <property type="match status" value="1"/>
</dbReference>
<gene>
    <name evidence="1" type="ORF">GCA01S_022_00220</name>
</gene>
<dbReference type="RefSeq" id="WP_017436738.1">
    <property type="nucleotide sequence ID" value="NZ_BAWO01000022.1"/>
</dbReference>
<keyword evidence="2" id="KW-1185">Reference proteome</keyword>
<accession>A0A023DE95</accession>
<sequence length="45" mass="5198">MLVKVLEFFKNLPPKKCVQCGKEIEEQHECYGNTCPDCLNVTCHQ</sequence>
<name>A0A023DE95_9BACL</name>
<dbReference type="EMBL" id="BAWO01000022">
    <property type="protein sequence ID" value="GAJ39543.1"/>
    <property type="molecule type" value="Genomic_DNA"/>
</dbReference>
<dbReference type="OrthoDB" id="1122256at2"/>
<evidence type="ECO:0008006" key="3">
    <source>
        <dbReference type="Google" id="ProtNLM"/>
    </source>
</evidence>
<protein>
    <recommendedName>
        <fullName evidence="3">YhfH family protein</fullName>
    </recommendedName>
</protein>
<organism evidence="1 2">
    <name type="scientific">Parageobacillus caldoxylosilyticus NBRC 107762</name>
    <dbReference type="NCBI Taxonomy" id="1220594"/>
    <lineage>
        <taxon>Bacteria</taxon>
        <taxon>Bacillati</taxon>
        <taxon>Bacillota</taxon>
        <taxon>Bacilli</taxon>
        <taxon>Bacillales</taxon>
        <taxon>Anoxybacillaceae</taxon>
        <taxon>Saccharococcus</taxon>
    </lineage>
</organism>
<evidence type="ECO:0000313" key="1">
    <source>
        <dbReference type="EMBL" id="GAJ39543.1"/>
    </source>
</evidence>
<dbReference type="InterPro" id="IPR025432">
    <property type="entry name" value="YhfH-like"/>
</dbReference>
<reference evidence="1 2" key="1">
    <citation type="submission" date="2014-04" db="EMBL/GenBank/DDBJ databases">
        <title>Whole genome shotgun sequence of Geobacillus caldoxylosilyticus NBRC 107762.</title>
        <authorList>
            <person name="Hosoyama A."/>
            <person name="Hosoyama Y."/>
            <person name="Katano-Makiyama Y."/>
            <person name="Tsuchikane K."/>
            <person name="Ohji S."/>
            <person name="Ichikawa N."/>
            <person name="Yamazoe A."/>
            <person name="Fujita N."/>
        </authorList>
    </citation>
    <scope>NUCLEOTIDE SEQUENCE [LARGE SCALE GENOMIC DNA]</scope>
    <source>
        <strain evidence="1 2">NBRC 107762</strain>
    </source>
</reference>
<dbReference type="GeneID" id="301192204"/>
<dbReference type="Proteomes" id="UP000023561">
    <property type="component" value="Unassembled WGS sequence"/>
</dbReference>
<evidence type="ECO:0000313" key="2">
    <source>
        <dbReference type="Proteomes" id="UP000023561"/>
    </source>
</evidence>
<dbReference type="AlphaFoldDB" id="A0A023DE95"/>